<dbReference type="PROSITE" id="PS51910">
    <property type="entry name" value="GH18_2"/>
    <property type="match status" value="1"/>
</dbReference>
<dbReference type="GO" id="GO:0008843">
    <property type="term" value="F:endochitinase activity"/>
    <property type="evidence" value="ECO:0007669"/>
    <property type="project" value="UniProtKB-EC"/>
</dbReference>
<dbReference type="CDD" id="cd06548">
    <property type="entry name" value="GH18_chitinase"/>
    <property type="match status" value="1"/>
</dbReference>
<dbReference type="FunFam" id="3.10.50.10:FF:000005">
    <property type="entry name" value="Endochitinase B1"/>
    <property type="match status" value="1"/>
</dbReference>
<evidence type="ECO:0000256" key="10">
    <source>
        <dbReference type="ARBA" id="ARBA00023295"/>
    </source>
</evidence>
<dbReference type="SUPFAM" id="SSF51445">
    <property type="entry name" value="(Trans)glycosidases"/>
    <property type="match status" value="1"/>
</dbReference>
<keyword evidence="5" id="KW-0964">Secreted</keyword>
<dbReference type="Gene3D" id="3.10.50.10">
    <property type="match status" value="1"/>
</dbReference>
<evidence type="ECO:0000256" key="6">
    <source>
        <dbReference type="ARBA" id="ARBA00022801"/>
    </source>
</evidence>
<name>A0AAJ0BX11_9PEZI</name>
<dbReference type="EMBL" id="MU839013">
    <property type="protein sequence ID" value="KAK1765841.1"/>
    <property type="molecule type" value="Genomic_DNA"/>
</dbReference>
<dbReference type="FunFam" id="3.20.20.80:FF:000095">
    <property type="entry name" value="Endochitinase B1"/>
    <property type="match status" value="1"/>
</dbReference>
<protein>
    <recommendedName>
        <fullName evidence="4">chitinase</fullName>
        <ecNumber evidence="4">3.2.1.14</ecNumber>
    </recommendedName>
</protein>
<evidence type="ECO:0000313" key="15">
    <source>
        <dbReference type="EMBL" id="KAK1765841.1"/>
    </source>
</evidence>
<gene>
    <name evidence="15" type="ORF">QBC33DRAFT_589621</name>
</gene>
<keyword evidence="8" id="KW-0325">Glycoprotein</keyword>
<feature type="domain" description="GH18" evidence="14">
    <location>
        <begin position="37"/>
        <end position="401"/>
    </location>
</feature>
<evidence type="ECO:0000256" key="5">
    <source>
        <dbReference type="ARBA" id="ARBA00022525"/>
    </source>
</evidence>
<keyword evidence="7" id="KW-0146">Chitin degradation</keyword>
<dbReference type="RefSeq" id="XP_060282054.1">
    <property type="nucleotide sequence ID" value="XM_060431587.1"/>
</dbReference>
<dbReference type="Proteomes" id="UP001244011">
    <property type="component" value="Unassembled WGS sequence"/>
</dbReference>
<evidence type="ECO:0000256" key="12">
    <source>
        <dbReference type="RuleBase" id="RU000489"/>
    </source>
</evidence>
<sequence>MAFSFLRLSLAVLALSWSAQASPVHQVDQVENKSSGYQNAVYFTNWGIYGRDYQPSQLPASRISFVLYAFANLRSTGEVYSSDTYSDLEKHYPNDSWNDIGNNAYGCVKQLYLLKKANRHLKVLLSIGGWTYSTNFAAAASTPASRALFAQSAVALMGDWGFDGIDVDWEYPADAVQAQNLVDLLKAVRAELDSYAAAHARGYHFLLTIASPAGPDNYGKMQLAAMSKVLDFFNLMAYDYAGSWDSTSGHQANLYRDPGNPASTPFSTDAAIDAYLAAGVPAAKIVLGMPIYGRSFEQTAGPGKPYTGGVGSGSWENGVWDYKALPRAGAKEVYDGAAGATYSYDGATREMISYDTADMVQRKVAYLRGRGLAGSMFWEASADRTDDASLILTSYKALGGSLAASENLLSYPNSAYANIAAGMV</sequence>
<keyword evidence="11" id="KW-0624">Polysaccharide degradation</keyword>
<dbReference type="InterPro" id="IPR001223">
    <property type="entry name" value="Glyco_hydro18_cat"/>
</dbReference>
<comment type="similarity">
    <text evidence="3">Belongs to the glycosyl hydrolase 18 family. Chitinase class V subfamily.</text>
</comment>
<evidence type="ECO:0000256" key="9">
    <source>
        <dbReference type="ARBA" id="ARBA00023277"/>
    </source>
</evidence>
<comment type="subcellular location">
    <subcellularLocation>
        <location evidence="2">Secreted</location>
    </subcellularLocation>
</comment>
<dbReference type="GO" id="GO:0005576">
    <property type="term" value="C:extracellular region"/>
    <property type="evidence" value="ECO:0007669"/>
    <property type="project" value="UniProtKB-SubCell"/>
</dbReference>
<evidence type="ECO:0000259" key="14">
    <source>
        <dbReference type="PROSITE" id="PS51910"/>
    </source>
</evidence>
<dbReference type="InterPro" id="IPR050314">
    <property type="entry name" value="Glycosyl_Hydrlase_18"/>
</dbReference>
<comment type="caution">
    <text evidence="15">The sequence shown here is derived from an EMBL/GenBank/DDBJ whole genome shotgun (WGS) entry which is preliminary data.</text>
</comment>
<evidence type="ECO:0000256" key="13">
    <source>
        <dbReference type="SAM" id="SignalP"/>
    </source>
</evidence>
<evidence type="ECO:0000256" key="1">
    <source>
        <dbReference type="ARBA" id="ARBA00000822"/>
    </source>
</evidence>
<dbReference type="Gene3D" id="3.20.20.80">
    <property type="entry name" value="Glycosidases"/>
    <property type="match status" value="1"/>
</dbReference>
<proteinExistence type="inferred from homology"/>
<dbReference type="InterPro" id="IPR029070">
    <property type="entry name" value="Chitinase_insertion_sf"/>
</dbReference>
<dbReference type="EC" id="3.2.1.14" evidence="4"/>
<evidence type="ECO:0000256" key="2">
    <source>
        <dbReference type="ARBA" id="ARBA00004613"/>
    </source>
</evidence>
<dbReference type="GO" id="GO:0000272">
    <property type="term" value="P:polysaccharide catabolic process"/>
    <property type="evidence" value="ECO:0007669"/>
    <property type="project" value="UniProtKB-KW"/>
</dbReference>
<evidence type="ECO:0000256" key="4">
    <source>
        <dbReference type="ARBA" id="ARBA00012729"/>
    </source>
</evidence>
<dbReference type="GO" id="GO:0006032">
    <property type="term" value="P:chitin catabolic process"/>
    <property type="evidence" value="ECO:0007669"/>
    <property type="project" value="UniProtKB-KW"/>
</dbReference>
<dbReference type="PANTHER" id="PTHR11177">
    <property type="entry name" value="CHITINASE"/>
    <property type="match status" value="1"/>
</dbReference>
<evidence type="ECO:0000256" key="8">
    <source>
        <dbReference type="ARBA" id="ARBA00023180"/>
    </source>
</evidence>
<dbReference type="SMART" id="SM00636">
    <property type="entry name" value="Glyco_18"/>
    <property type="match status" value="1"/>
</dbReference>
<dbReference type="GO" id="GO:0008061">
    <property type="term" value="F:chitin binding"/>
    <property type="evidence" value="ECO:0007669"/>
    <property type="project" value="InterPro"/>
</dbReference>
<organism evidence="15 16">
    <name type="scientific">Phialemonium atrogriseum</name>
    <dbReference type="NCBI Taxonomy" id="1093897"/>
    <lineage>
        <taxon>Eukaryota</taxon>
        <taxon>Fungi</taxon>
        <taxon>Dikarya</taxon>
        <taxon>Ascomycota</taxon>
        <taxon>Pezizomycotina</taxon>
        <taxon>Sordariomycetes</taxon>
        <taxon>Sordariomycetidae</taxon>
        <taxon>Cephalothecales</taxon>
        <taxon>Cephalothecaceae</taxon>
        <taxon>Phialemonium</taxon>
    </lineage>
</organism>
<dbReference type="PANTHER" id="PTHR11177:SF365">
    <property type="entry name" value="ENDOCHITINASE B"/>
    <property type="match status" value="1"/>
</dbReference>
<dbReference type="InterPro" id="IPR011583">
    <property type="entry name" value="Chitinase_II/V-like_cat"/>
</dbReference>
<dbReference type="AlphaFoldDB" id="A0AAJ0BX11"/>
<feature type="signal peptide" evidence="13">
    <location>
        <begin position="1"/>
        <end position="21"/>
    </location>
</feature>
<reference evidence="15" key="1">
    <citation type="submission" date="2023-06" db="EMBL/GenBank/DDBJ databases">
        <title>Genome-scale phylogeny and comparative genomics of the fungal order Sordariales.</title>
        <authorList>
            <consortium name="Lawrence Berkeley National Laboratory"/>
            <person name="Hensen N."/>
            <person name="Bonometti L."/>
            <person name="Westerberg I."/>
            <person name="Brannstrom I.O."/>
            <person name="Guillou S."/>
            <person name="Cros-Aarteil S."/>
            <person name="Calhoun S."/>
            <person name="Haridas S."/>
            <person name="Kuo A."/>
            <person name="Mondo S."/>
            <person name="Pangilinan J."/>
            <person name="Riley R."/>
            <person name="Labutti K."/>
            <person name="Andreopoulos B."/>
            <person name="Lipzen A."/>
            <person name="Chen C."/>
            <person name="Yanf M."/>
            <person name="Daum C."/>
            <person name="Ng V."/>
            <person name="Clum A."/>
            <person name="Steindorff A."/>
            <person name="Ohm R."/>
            <person name="Martin F."/>
            <person name="Silar P."/>
            <person name="Natvig D."/>
            <person name="Lalanne C."/>
            <person name="Gautier V."/>
            <person name="Ament-Velasquez S.L."/>
            <person name="Kruys A."/>
            <person name="Hutchinson M.I."/>
            <person name="Powell A.J."/>
            <person name="Barry K."/>
            <person name="Miller A.N."/>
            <person name="Grigoriev I.V."/>
            <person name="Debuchy R."/>
            <person name="Gladieux P."/>
            <person name="Thoren M.H."/>
            <person name="Johannesson H."/>
        </authorList>
    </citation>
    <scope>NUCLEOTIDE SEQUENCE</scope>
    <source>
        <strain evidence="15">8032-3</strain>
    </source>
</reference>
<dbReference type="SUPFAM" id="SSF54556">
    <property type="entry name" value="Chitinase insertion domain"/>
    <property type="match status" value="1"/>
</dbReference>
<dbReference type="PROSITE" id="PS01095">
    <property type="entry name" value="GH18_1"/>
    <property type="match status" value="1"/>
</dbReference>
<accession>A0AAJ0BX11</accession>
<keyword evidence="16" id="KW-1185">Reference proteome</keyword>
<dbReference type="Pfam" id="PF00704">
    <property type="entry name" value="Glyco_hydro_18"/>
    <property type="match status" value="1"/>
</dbReference>
<keyword evidence="10 12" id="KW-0326">Glycosidase</keyword>
<comment type="catalytic activity">
    <reaction evidence="1">
        <text>Random endo-hydrolysis of N-acetyl-beta-D-glucosaminide (1-&gt;4)-beta-linkages in chitin and chitodextrins.</text>
        <dbReference type="EC" id="3.2.1.14"/>
    </reaction>
</comment>
<evidence type="ECO:0000313" key="16">
    <source>
        <dbReference type="Proteomes" id="UP001244011"/>
    </source>
</evidence>
<dbReference type="InterPro" id="IPR017853">
    <property type="entry name" value="GH"/>
</dbReference>
<evidence type="ECO:0000256" key="11">
    <source>
        <dbReference type="ARBA" id="ARBA00023326"/>
    </source>
</evidence>
<evidence type="ECO:0000256" key="3">
    <source>
        <dbReference type="ARBA" id="ARBA00008682"/>
    </source>
</evidence>
<evidence type="ECO:0000256" key="7">
    <source>
        <dbReference type="ARBA" id="ARBA00023024"/>
    </source>
</evidence>
<keyword evidence="6 12" id="KW-0378">Hydrolase</keyword>
<keyword evidence="9" id="KW-0119">Carbohydrate metabolism</keyword>
<keyword evidence="13" id="KW-0732">Signal</keyword>
<dbReference type="InterPro" id="IPR001579">
    <property type="entry name" value="Glyco_hydro_18_chit_AS"/>
</dbReference>
<feature type="chain" id="PRO_5042520681" description="chitinase" evidence="13">
    <location>
        <begin position="22"/>
        <end position="424"/>
    </location>
</feature>
<dbReference type="GeneID" id="85314774"/>